<evidence type="ECO:0000256" key="7">
    <source>
        <dbReference type="ARBA" id="ARBA00047942"/>
    </source>
</evidence>
<dbReference type="GO" id="GO:0009035">
    <property type="term" value="F:type I site-specific deoxyribonuclease activity"/>
    <property type="evidence" value="ECO:0007669"/>
    <property type="project" value="UniProtKB-EC"/>
</dbReference>
<organism evidence="11 12">
    <name type="scientific">Methanobrevibacter olleyae</name>
    <dbReference type="NCBI Taxonomy" id="294671"/>
    <lineage>
        <taxon>Archaea</taxon>
        <taxon>Methanobacteriati</taxon>
        <taxon>Methanobacteriota</taxon>
        <taxon>Methanomada group</taxon>
        <taxon>Methanobacteria</taxon>
        <taxon>Methanobacteriales</taxon>
        <taxon>Methanobacteriaceae</taxon>
        <taxon>Methanobrevibacter</taxon>
    </lineage>
</organism>
<dbReference type="PANTHER" id="PTHR33841">
    <property type="entry name" value="DNA METHYLTRANSFERASE YEEA-RELATED"/>
    <property type="match status" value="1"/>
</dbReference>
<evidence type="ECO:0000259" key="8">
    <source>
        <dbReference type="Pfam" id="PF04313"/>
    </source>
</evidence>
<keyword evidence="11" id="KW-0255">Endonuclease</keyword>
<dbReference type="AlphaFoldDB" id="A0A8T3VZS8"/>
<evidence type="ECO:0000256" key="1">
    <source>
        <dbReference type="ARBA" id="ARBA00011900"/>
    </source>
</evidence>
<dbReference type="InterPro" id="IPR007409">
    <property type="entry name" value="Restrct_endonuc_type1_HsdR_N"/>
</dbReference>
<dbReference type="GO" id="GO:0032259">
    <property type="term" value="P:methylation"/>
    <property type="evidence" value="ECO:0007669"/>
    <property type="project" value="UniProtKB-KW"/>
</dbReference>
<dbReference type="Pfam" id="PF12950">
    <property type="entry name" value="TaqI_C"/>
    <property type="match status" value="1"/>
</dbReference>
<dbReference type="Gene3D" id="3.90.1570.30">
    <property type="match status" value="1"/>
</dbReference>
<sequence length="1008" mass="116967">MAAPKTIIDLVETFKKNEHIYTNGDLFDEENTKTDFINPFFEALGWDVTNKKHRSPQFKDVVYEKSIKVGNKTKAPDYEFRVGGTPIFFVEAKKPSVNLETDKSPAFQVRRYGWSAKLKLCILTDFEELAVYETTTKPDKKQSASIGRVKYYHYTEYIEKWDEISSIFSKEAVLNGDFDNFADSNSDKKKRGTGEVDDEFLKEMEHWRDLLARNIALRNKDLNEDSLNYAVQITIDRILFCRMAEDRGIEKYGTLLELTKKDNIYQHLMEIFRIADLKYNSGLFCLSADPDRHINRDMVTEHLTIDDGVFKEIFTGLYYPNSPYEFSVISPEILGQVYEQLLGSIIRLTPSHMAKVEVKPEVKKAGGVFYTPQYIVKYIIKNTLGKLLQDKTPNQVSKLKILDPACGSGSFLLVAYQELLNYHLDYYNKLEKPPKNVIYQGKDGEWRLTITEKKRILRNNIYGVDLDFLAVEVTKLSLLLKVLEDQNKDVVEQQQKLFHERVLPDLSNNIKNGNSLASSDILEKDLSDDEIKSINPFDWDDEFESVFENGGFDAIVGNPPYIKMQILRSIYPKSSDYYKEKYETSSKGNYDIYVLFVEKALQLLNDEGKMGYILPHKFFTASYGKPLRKIIAENKNLYKIVHFGDQQVFDNATTYTALLFLNKKINKTFEYDRISDLEQFKNGHYVEEDNILDFSRVTSDEWVFVSGDEEKVFYKLYDMPHKIVDYTTLSVGLQTSADKVYIMPLIEKSEKTSKVESKELKENFIIENDILKPLLKGNEIKRYGYPVNNHVLIYPYAFDSNEIIPFTRKEISQFELCYEYLKLNRDKLLKRSNVDSRNWWIYPYPKNLKVMAKPKILYQVLSQKGSFTLDEKGEFYFVGGGNAGGYAITTKNNNISELKYLLGILNSKLTSFFISKVGSCFRGGYYSFGKHSFEKFPLPSEKLENEELENLVDKMINLNKELSEAIVPRDKKLLKKQIEITDNLINHLVYELYGLTDEEIKIIEESIK</sequence>
<dbReference type="GO" id="GO:0009007">
    <property type="term" value="F:site-specific DNA-methyltransferase (adenine-specific) activity"/>
    <property type="evidence" value="ECO:0007669"/>
    <property type="project" value="UniProtKB-EC"/>
</dbReference>
<feature type="domain" description="TaqI-like C-terminal specificity" evidence="10">
    <location>
        <begin position="773"/>
        <end position="938"/>
    </location>
</feature>
<evidence type="ECO:0000259" key="9">
    <source>
        <dbReference type="Pfam" id="PF07669"/>
    </source>
</evidence>
<evidence type="ECO:0000313" key="12">
    <source>
        <dbReference type="Proteomes" id="UP000732619"/>
    </source>
</evidence>
<evidence type="ECO:0000256" key="5">
    <source>
        <dbReference type="ARBA" id="ARBA00022747"/>
    </source>
</evidence>
<dbReference type="Proteomes" id="UP000732619">
    <property type="component" value="Unassembled WGS sequence"/>
</dbReference>
<evidence type="ECO:0000259" key="10">
    <source>
        <dbReference type="Pfam" id="PF12950"/>
    </source>
</evidence>
<dbReference type="InterPro" id="IPR002052">
    <property type="entry name" value="DNA_methylase_N6_adenine_CS"/>
</dbReference>
<name>A0A8T3VZS8_METOL</name>
<dbReference type="PROSITE" id="PS00092">
    <property type="entry name" value="N6_MTASE"/>
    <property type="match status" value="1"/>
</dbReference>
<proteinExistence type="predicted"/>
<reference evidence="11" key="1">
    <citation type="submission" date="2019-04" db="EMBL/GenBank/DDBJ databases">
        <title>Evolution of Biomass-Degrading Anaerobic Consortia Revealed by Metagenomics.</title>
        <authorList>
            <person name="Peng X."/>
        </authorList>
    </citation>
    <scope>NUCLEOTIDE SEQUENCE</scope>
    <source>
        <strain evidence="11">SIG14</strain>
    </source>
</reference>
<dbReference type="Gene3D" id="3.40.50.150">
    <property type="entry name" value="Vaccinia Virus protein VP39"/>
    <property type="match status" value="1"/>
</dbReference>
<evidence type="ECO:0000256" key="3">
    <source>
        <dbReference type="ARBA" id="ARBA00022679"/>
    </source>
</evidence>
<gene>
    <name evidence="11" type="ORF">E7Z75_08745</name>
</gene>
<dbReference type="InterPro" id="IPR025931">
    <property type="entry name" value="TaqI_C"/>
</dbReference>
<comment type="caution">
    <text evidence="11">The sequence shown here is derived from an EMBL/GenBank/DDBJ whole genome shotgun (WGS) entry which is preliminary data.</text>
</comment>
<dbReference type="PRINTS" id="PR00507">
    <property type="entry name" value="N12N6MTFRASE"/>
</dbReference>
<dbReference type="GO" id="GO:0005524">
    <property type="term" value="F:ATP binding"/>
    <property type="evidence" value="ECO:0007669"/>
    <property type="project" value="UniProtKB-KW"/>
</dbReference>
<dbReference type="InterPro" id="IPR011639">
    <property type="entry name" value="MethylTrfase_TaqI-like_dom"/>
</dbReference>
<keyword evidence="4" id="KW-0949">S-adenosyl-L-methionine</keyword>
<dbReference type="InterPro" id="IPR029063">
    <property type="entry name" value="SAM-dependent_MTases_sf"/>
</dbReference>
<keyword evidence="11" id="KW-0378">Hydrolase</keyword>
<keyword evidence="2" id="KW-0489">Methyltransferase</keyword>
<evidence type="ECO:0000256" key="2">
    <source>
        <dbReference type="ARBA" id="ARBA00022603"/>
    </source>
</evidence>
<feature type="domain" description="Restriction endonuclease type I HsdR N-terminal" evidence="8">
    <location>
        <begin position="62"/>
        <end position="139"/>
    </location>
</feature>
<dbReference type="GO" id="GO:0003677">
    <property type="term" value="F:DNA binding"/>
    <property type="evidence" value="ECO:0007669"/>
    <property type="project" value="UniProtKB-KW"/>
</dbReference>
<dbReference type="PANTHER" id="PTHR33841:SF1">
    <property type="entry name" value="DNA METHYLTRANSFERASE A"/>
    <property type="match status" value="1"/>
</dbReference>
<dbReference type="EC" id="2.1.1.72" evidence="1"/>
<evidence type="ECO:0000256" key="4">
    <source>
        <dbReference type="ARBA" id="ARBA00022691"/>
    </source>
</evidence>
<dbReference type="SUPFAM" id="SSF53335">
    <property type="entry name" value="S-adenosyl-L-methionine-dependent methyltransferases"/>
    <property type="match status" value="1"/>
</dbReference>
<keyword evidence="5" id="KW-0680">Restriction system</keyword>
<comment type="catalytic activity">
    <reaction evidence="7">
        <text>a 2'-deoxyadenosine in DNA + S-adenosyl-L-methionine = an N(6)-methyl-2'-deoxyadenosine in DNA + S-adenosyl-L-homocysteine + H(+)</text>
        <dbReference type="Rhea" id="RHEA:15197"/>
        <dbReference type="Rhea" id="RHEA-COMP:12418"/>
        <dbReference type="Rhea" id="RHEA-COMP:12419"/>
        <dbReference type="ChEBI" id="CHEBI:15378"/>
        <dbReference type="ChEBI" id="CHEBI:57856"/>
        <dbReference type="ChEBI" id="CHEBI:59789"/>
        <dbReference type="ChEBI" id="CHEBI:90615"/>
        <dbReference type="ChEBI" id="CHEBI:90616"/>
        <dbReference type="EC" id="2.1.1.72"/>
    </reaction>
</comment>
<keyword evidence="6" id="KW-0238">DNA-binding</keyword>
<evidence type="ECO:0000313" key="11">
    <source>
        <dbReference type="EMBL" id="MBE6513209.1"/>
    </source>
</evidence>
<feature type="domain" description="Type II methyltransferase M.TaqI-like" evidence="9">
    <location>
        <begin position="459"/>
        <end position="649"/>
    </location>
</feature>
<protein>
    <recommendedName>
        <fullName evidence="1">site-specific DNA-methyltransferase (adenine-specific)</fullName>
        <ecNumber evidence="1">2.1.1.72</ecNumber>
    </recommendedName>
</protein>
<dbReference type="Pfam" id="PF07669">
    <property type="entry name" value="Eco57I"/>
    <property type="match status" value="1"/>
</dbReference>
<dbReference type="EMBL" id="SUTG01000057">
    <property type="protein sequence ID" value="MBE6513209.1"/>
    <property type="molecule type" value="Genomic_DNA"/>
</dbReference>
<evidence type="ECO:0000256" key="6">
    <source>
        <dbReference type="ARBA" id="ARBA00023125"/>
    </source>
</evidence>
<keyword evidence="11" id="KW-0540">Nuclease</keyword>
<keyword evidence="3" id="KW-0808">Transferase</keyword>
<dbReference type="InterPro" id="IPR050953">
    <property type="entry name" value="N4_N6_ade-DNA_methylase"/>
</dbReference>
<dbReference type="GO" id="GO:0009307">
    <property type="term" value="P:DNA restriction-modification system"/>
    <property type="evidence" value="ECO:0007669"/>
    <property type="project" value="UniProtKB-KW"/>
</dbReference>
<accession>A0A8T3VZS8</accession>
<dbReference type="Pfam" id="PF04313">
    <property type="entry name" value="HSDR_N"/>
    <property type="match status" value="1"/>
</dbReference>